<dbReference type="PROSITE" id="PS50883">
    <property type="entry name" value="EAL"/>
    <property type="match status" value="1"/>
</dbReference>
<organism evidence="2 3">
    <name type="scientific">Terriglobus roseus</name>
    <dbReference type="NCBI Taxonomy" id="392734"/>
    <lineage>
        <taxon>Bacteria</taxon>
        <taxon>Pseudomonadati</taxon>
        <taxon>Acidobacteriota</taxon>
        <taxon>Terriglobia</taxon>
        <taxon>Terriglobales</taxon>
        <taxon>Acidobacteriaceae</taxon>
        <taxon>Terriglobus</taxon>
    </lineage>
</organism>
<dbReference type="Proteomes" id="UP000182427">
    <property type="component" value="Chromosome I"/>
</dbReference>
<feature type="domain" description="EAL" evidence="1">
    <location>
        <begin position="10"/>
        <end position="267"/>
    </location>
</feature>
<dbReference type="PANTHER" id="PTHR33121">
    <property type="entry name" value="CYCLIC DI-GMP PHOSPHODIESTERASE PDEF"/>
    <property type="match status" value="1"/>
</dbReference>
<proteinExistence type="predicted"/>
<dbReference type="Pfam" id="PF00563">
    <property type="entry name" value="EAL"/>
    <property type="match status" value="1"/>
</dbReference>
<dbReference type="GO" id="GO:0071111">
    <property type="term" value="F:cyclic-guanylate-specific phosphodiesterase activity"/>
    <property type="evidence" value="ECO:0007669"/>
    <property type="project" value="InterPro"/>
</dbReference>
<dbReference type="InterPro" id="IPR050706">
    <property type="entry name" value="Cyclic-di-GMP_PDE-like"/>
</dbReference>
<dbReference type="AlphaFoldDB" id="A0A1G7IBH8"/>
<keyword evidence="3" id="KW-1185">Reference proteome</keyword>
<dbReference type="SUPFAM" id="SSF141868">
    <property type="entry name" value="EAL domain-like"/>
    <property type="match status" value="1"/>
</dbReference>
<reference evidence="2 3" key="1">
    <citation type="submission" date="2016-10" db="EMBL/GenBank/DDBJ databases">
        <authorList>
            <person name="de Groot N.N."/>
        </authorList>
    </citation>
    <scope>NUCLEOTIDE SEQUENCE [LARGE SCALE GENOMIC DNA]</scope>
    <source>
        <strain evidence="2 3">GAS232</strain>
    </source>
</reference>
<dbReference type="PANTHER" id="PTHR33121:SF15">
    <property type="entry name" value="BLUE LIGHT- AND TEMPERATURE-REGULATED ANTIREPRESSOR BLUF"/>
    <property type="match status" value="1"/>
</dbReference>
<dbReference type="OrthoDB" id="8731447at2"/>
<dbReference type="SMART" id="SM00052">
    <property type="entry name" value="EAL"/>
    <property type="match status" value="1"/>
</dbReference>
<dbReference type="InterPro" id="IPR001633">
    <property type="entry name" value="EAL_dom"/>
</dbReference>
<dbReference type="CDD" id="cd01948">
    <property type="entry name" value="EAL"/>
    <property type="match status" value="1"/>
</dbReference>
<evidence type="ECO:0000313" key="2">
    <source>
        <dbReference type="EMBL" id="SDF09834.1"/>
    </source>
</evidence>
<protein>
    <submittedName>
        <fullName evidence="2">EAL domain, c-di-GMP-specific phosphodiesterase class I (Or its enzymatically inactive variant)</fullName>
    </submittedName>
</protein>
<dbReference type="EMBL" id="LT629690">
    <property type="protein sequence ID" value="SDF09834.1"/>
    <property type="molecule type" value="Genomic_DNA"/>
</dbReference>
<evidence type="ECO:0000259" key="1">
    <source>
        <dbReference type="PROSITE" id="PS50883"/>
    </source>
</evidence>
<sequence length="271" mass="30565">MQDLEYQYWVREQERRLRTASHSGRVRGGIPKFSMAFQPIVNVASGAIYGYESLVRSESGDSAHSVLSRVPTEHFHTFDRACRSKAMSEAIRCGFLETGPTRLCVNVNPNAAINEASDLRRTCDEAAEMGFPLERLVLELVEDEEIWDLAKLKPIIDEYREYGVKVAMDDFGAGYSGLKLLSRLKPDVIKLDMALVHAMDEDRTSQVIVKAIVQACFELGIVTIAEGVERYDQAMRLRDMGVVFQQGYYFARPAFEALPTVQFELPELQIG</sequence>
<evidence type="ECO:0000313" key="3">
    <source>
        <dbReference type="Proteomes" id="UP000182427"/>
    </source>
</evidence>
<accession>A0A1G7IBH8</accession>
<dbReference type="Gene3D" id="3.20.20.450">
    <property type="entry name" value="EAL domain"/>
    <property type="match status" value="1"/>
</dbReference>
<gene>
    <name evidence="2" type="ORF">SAMN05444167_1381</name>
</gene>
<dbReference type="InterPro" id="IPR035919">
    <property type="entry name" value="EAL_sf"/>
</dbReference>
<name>A0A1G7IBH8_9BACT</name>